<gene>
    <name evidence="1" type="ORF">BS411_08290</name>
</gene>
<protein>
    <submittedName>
        <fullName evidence="1">Uncharacterized protein</fullName>
    </submittedName>
</protein>
<organism evidence="1">
    <name type="scientific">Cronobacter turicensis</name>
    <dbReference type="NCBI Taxonomy" id="413502"/>
    <lineage>
        <taxon>Bacteria</taxon>
        <taxon>Pseudomonadati</taxon>
        <taxon>Pseudomonadota</taxon>
        <taxon>Gammaproteobacteria</taxon>
        <taxon>Enterobacterales</taxon>
        <taxon>Enterobacteriaceae</taxon>
        <taxon>Cronobacter</taxon>
    </lineage>
</organism>
<proteinExistence type="predicted"/>
<evidence type="ECO:0000313" key="1">
    <source>
        <dbReference type="EMBL" id="PUX23201.1"/>
    </source>
</evidence>
<name>A0A2T7B673_9ENTR</name>
<reference evidence="1" key="1">
    <citation type="submission" date="2016-12" db="EMBL/GenBank/DDBJ databases">
        <title>Analysis of the Molecular Diversity Among Cronobacter Species Isolated from Filth Flies Using a Pan Genomic DNA Microarray.</title>
        <authorList>
            <person name="Pava-Ripoll M."/>
            <person name="Tall B."/>
            <person name="Farber J."/>
            <person name="Fanning S."/>
            <person name="Lehner A."/>
            <person name="Stephan R."/>
            <person name="Pagotto F."/>
            <person name="Iverson C."/>
            <person name="Ziobro G."/>
            <person name="Miller A."/>
            <person name="Pearson R."/>
            <person name="Yan Q."/>
            <person name="Kim M."/>
            <person name="Jeong S."/>
            <person name="Park J."/>
            <person name="Jun S."/>
            <person name="Choi H."/>
            <person name="Chung T."/>
            <person name="Yoo Y."/>
            <person name="Park E."/>
            <person name="Hwang S."/>
            <person name="Lee B."/>
            <person name="Sathyamoorthy V."/>
            <person name="Carter L."/>
            <person name="Mammel M."/>
            <person name="Jackson S."/>
            <person name="Kothary M."/>
            <person name="Patel I."/>
            <person name="Grim C."/>
            <person name="Gopinath G."/>
            <person name="Gangiredla J."/>
            <person name="Chase H."/>
        </authorList>
    </citation>
    <scope>NUCLEOTIDE SEQUENCE [LARGE SCALE GENOMIC DNA]</scope>
    <source>
        <strain evidence="1">MOD1-Sh41s</strain>
    </source>
</reference>
<accession>A0A2T7B673</accession>
<dbReference type="OrthoDB" id="9868719at2"/>
<dbReference type="AlphaFoldDB" id="A0A2T7B673"/>
<sequence length="73" mass="8384">MIILLIIICICNSVLARCGKRVFHSKTLTRPGVCALPLRDERVCVKRPWHIPCCALPHWGRTSGPQHRQQDKR</sequence>
<comment type="caution">
    <text evidence="1">The sequence shown here is derived from an EMBL/GenBank/DDBJ whole genome shotgun (WGS) entry which is preliminary data.</text>
</comment>
<dbReference type="EMBL" id="MSAG01000013">
    <property type="protein sequence ID" value="PUX23201.1"/>
    <property type="molecule type" value="Genomic_DNA"/>
</dbReference>